<evidence type="ECO:0000256" key="15">
    <source>
        <dbReference type="ARBA" id="ARBA00047523"/>
    </source>
</evidence>
<accession>A0AA36BQT7</accession>
<dbReference type="Gene3D" id="3.40.50.300">
    <property type="entry name" value="P-loop containing nucleotide triphosphate hydrolases"/>
    <property type="match status" value="2"/>
</dbReference>
<dbReference type="EMBL" id="OX597835">
    <property type="protein sequence ID" value="CAI9738873.1"/>
    <property type="molecule type" value="Genomic_DNA"/>
</dbReference>
<evidence type="ECO:0000256" key="7">
    <source>
        <dbReference type="ARBA" id="ARBA00022692"/>
    </source>
</evidence>
<evidence type="ECO:0000313" key="21">
    <source>
        <dbReference type="Proteomes" id="UP001162480"/>
    </source>
</evidence>
<feature type="transmembrane region" description="Helical" evidence="17">
    <location>
        <begin position="1211"/>
        <end position="1229"/>
    </location>
</feature>
<feature type="transmembrane region" description="Helical" evidence="17">
    <location>
        <begin position="39"/>
        <end position="58"/>
    </location>
</feature>
<keyword evidence="9" id="KW-0547">Nucleotide-binding</keyword>
<dbReference type="InterPro" id="IPR005292">
    <property type="entry name" value="MRP"/>
</dbReference>
<evidence type="ECO:0000256" key="17">
    <source>
        <dbReference type="SAM" id="Phobius"/>
    </source>
</evidence>
<feature type="domain" description="ABC transmembrane type-1" evidence="19">
    <location>
        <begin position="335"/>
        <end position="610"/>
    </location>
</feature>
<evidence type="ECO:0000256" key="13">
    <source>
        <dbReference type="ARBA" id="ARBA00023136"/>
    </source>
</evidence>
<dbReference type="CDD" id="cd03244">
    <property type="entry name" value="ABCC_MRP_domain2"/>
    <property type="match status" value="1"/>
</dbReference>
<dbReference type="PANTHER" id="PTHR24223">
    <property type="entry name" value="ATP-BINDING CASSETTE SUB-FAMILY C"/>
    <property type="match status" value="1"/>
</dbReference>
<dbReference type="GO" id="GO:0015431">
    <property type="term" value="F:ABC-type glutathione S-conjugate transporter activity"/>
    <property type="evidence" value="ECO:0007669"/>
    <property type="project" value="UniProtKB-EC"/>
</dbReference>
<feature type="transmembrane region" description="Helical" evidence="17">
    <location>
        <begin position="365"/>
        <end position="383"/>
    </location>
</feature>
<keyword evidence="10" id="KW-0067">ATP-binding</keyword>
<evidence type="ECO:0000313" key="20">
    <source>
        <dbReference type="EMBL" id="CAI9738873.1"/>
    </source>
</evidence>
<protein>
    <recommendedName>
        <fullName evidence="14">ABC-type glutathione-S-conjugate transporter</fullName>
        <ecNumber evidence="14">7.6.2.3</ecNumber>
    </recommendedName>
</protein>
<feature type="region of interest" description="Disordered" evidence="16">
    <location>
        <begin position="908"/>
        <end position="934"/>
    </location>
</feature>
<evidence type="ECO:0000256" key="5">
    <source>
        <dbReference type="ARBA" id="ARBA00022475"/>
    </source>
</evidence>
<feature type="transmembrane region" description="Helical" evidence="17">
    <location>
        <begin position="1235"/>
        <end position="1255"/>
    </location>
</feature>
<proteinExistence type="inferred from homology"/>
<dbReference type="InterPro" id="IPR003593">
    <property type="entry name" value="AAA+_ATPase"/>
</dbReference>
<dbReference type="FunFam" id="3.40.50.300:FF:000074">
    <property type="entry name" value="Multidrug resistance-associated protein 5 isoform 1"/>
    <property type="match status" value="1"/>
</dbReference>
<sequence>MATSGPLATICNDTVFWNISLTWGTASWPQFTQCFQNTILMWIPCFWLWLCLPLYLFYIYKSNSSSIPYTFLNIAKMTFLVFLITLDIVNMSTVLDNDQMETLLDIKALLIGYGLRIATFILSLILVWIEKKSGILTSGVQFIFWLLSFLCQIIPFYSQIILKDYNTNLFRFIMMCLTLGLTALELILFCFAEKFSYDSRGYFELHSNEDLSANPCPEDTSSFINKMSFHWLTRLIIDGYKKSLEESDLWDLPKHLQYGRSVPKFKRYWAKELSKQKKESCRAEPVSETTPLLRDTEETTFADTQAKTGSAKPSLLRTLFAVNWFLFVISQLVKLLYDLLQFVSPQILSALISHTETPNEPEWKGYILVLALFASNLLQSFFYHQHFQIALRLGVKIKSSLIDCVYRKALMINAEARAHSTVGEIVNLMAIDCERIDNCLSYLYLVWSGPLQIILCTYLLWQQVGVATLAGLVVMLLLIPINVFTTSKSRKYQIRQMFLKDSRLRLMNEVLSGIKILKLYAWEGSLEKKILKIRQQELAVLRKAAYLNAFSTFCWLCAPFLVTVATFATYVLLKDDHYIDAQTAFVSLSLFNILRLPINLLPMAIPFLVQAHVAVTRLSKFLTSDEINTDNVNKFHSDENAVRITTADFSWSKSSEPLLKNINLQFPLNKLIAVVGQVGAGKSSLISAILGDMEKLQGEVEVQGSVAYVPQEAWIQNKTVRDNILFGKTYDRKWYEQVIDACALKLDFATLIDGDRTEIGEKGINLSGGQKQRISLARAVYANKDLYILDDPLSAVDAHVGKHIFNMILSETGLLKSKTRIFVTHGIHWLPKVDKVIVMSDGSVSEEGSYDELISHNGAFAQFLLTYLNEAEDSDPEINEVKSKILQRAASFVSSCSDGEVNENIKSISKRKDSKVSSTRRRASSVSKRSQSISYDGHDQDVAVTKLIQEEKLEKGTVKIAVFLKYARALGLCLFTWVFVLMILNQGSLMFANIWLSQWTDDPYLKNLNNTNSPEYNTKNYTYLSVYGAVGIIQGIIVLVYAIMYAMGTIKAAASMHFRLLDNIIHCPMSFFDTTPIGRIINRFSRDIDIVDNTLAFIIRRWLQIVLQSIGTIIIIGYSTPDFLVVVLPIMLVYYIIQTVYIPSSRQLKRLESTTKSPIYTHFSESISGSSMIRAFNIEQEFIEESRTLVDKNLVFIYVNKSSNRWLGIRLELVGNLIIIAASLFSILGSDITGGLVGLSISYALQVTGALNMLVRMTCDLETNVVSVERLVEYTQIPGEAEWHIPEKRPPDSWPDKGQLEFIDYRTRYRSGLDLVLKGISCTIKPKEKIGIVGRTGAGKSSLTLSLFRIIEADKGCIVIDGHNIANMGLHDLRTKLTILPQDPLIFSGTLRMNLDPLDDYEDNQLWTSLELAHLKKFVETLPNGLGYECGEGGQNLSIGQRQLVCLARALLRKTKVLVLDEATAAVDMETDDLIQKTIRSEFKDCTILTIAHRLHTVIDYDKIMVLDNGVICEFDSPKHLLKNKQSIFYGMAKNSGIVS</sequence>
<dbReference type="SUPFAM" id="SSF90123">
    <property type="entry name" value="ABC transporter transmembrane region"/>
    <property type="match status" value="2"/>
</dbReference>
<dbReference type="PANTHER" id="PTHR24223:SF443">
    <property type="entry name" value="MULTIDRUG-RESISTANCE LIKE PROTEIN 1, ISOFORM I"/>
    <property type="match status" value="1"/>
</dbReference>
<dbReference type="FunFam" id="1.20.1560.10:FF:000020">
    <property type="entry name" value="ABC metal ion transporter"/>
    <property type="match status" value="1"/>
</dbReference>
<gene>
    <name evidence="20" type="ORF">OCTVUL_1B028356</name>
</gene>
<comment type="similarity">
    <text evidence="3">Belongs to the ABC transporter superfamily. ABCC family. Conjugate transporter (TC 3.A.1.208) subfamily.</text>
</comment>
<dbReference type="InterPro" id="IPR027417">
    <property type="entry name" value="P-loop_NTPase"/>
</dbReference>
<dbReference type="GO" id="GO:0005524">
    <property type="term" value="F:ATP binding"/>
    <property type="evidence" value="ECO:0007669"/>
    <property type="project" value="UniProtKB-KW"/>
</dbReference>
<feature type="transmembrane region" description="Helical" evidence="17">
    <location>
        <begin position="109"/>
        <end position="129"/>
    </location>
</feature>
<dbReference type="InterPro" id="IPR017871">
    <property type="entry name" value="ABC_transporter-like_CS"/>
</dbReference>
<dbReference type="Proteomes" id="UP001162480">
    <property type="component" value="Chromosome 22"/>
</dbReference>
<keyword evidence="5" id="KW-1003">Cell membrane</keyword>
<feature type="transmembrane region" description="Helical" evidence="17">
    <location>
        <begin position="593"/>
        <end position="615"/>
    </location>
</feature>
<dbReference type="InterPro" id="IPR003439">
    <property type="entry name" value="ABC_transporter-like_ATP-bd"/>
</dbReference>
<dbReference type="Pfam" id="PF00664">
    <property type="entry name" value="ABC_membrane"/>
    <property type="match status" value="2"/>
</dbReference>
<dbReference type="SMART" id="SM00382">
    <property type="entry name" value="AAA"/>
    <property type="match status" value="2"/>
</dbReference>
<organism evidence="20 21">
    <name type="scientific">Octopus vulgaris</name>
    <name type="common">Common octopus</name>
    <dbReference type="NCBI Taxonomy" id="6645"/>
    <lineage>
        <taxon>Eukaryota</taxon>
        <taxon>Metazoa</taxon>
        <taxon>Spiralia</taxon>
        <taxon>Lophotrochozoa</taxon>
        <taxon>Mollusca</taxon>
        <taxon>Cephalopoda</taxon>
        <taxon>Coleoidea</taxon>
        <taxon>Octopodiformes</taxon>
        <taxon>Octopoda</taxon>
        <taxon>Incirrata</taxon>
        <taxon>Octopodidae</taxon>
        <taxon>Octopus</taxon>
    </lineage>
</organism>
<keyword evidence="11" id="KW-1278">Translocase</keyword>
<dbReference type="PROSITE" id="PS00211">
    <property type="entry name" value="ABC_TRANSPORTER_1"/>
    <property type="match status" value="1"/>
</dbReference>
<keyword evidence="8" id="KW-0677">Repeat</keyword>
<dbReference type="GO" id="GO:0005886">
    <property type="term" value="C:plasma membrane"/>
    <property type="evidence" value="ECO:0007669"/>
    <property type="project" value="UniProtKB-SubCell"/>
</dbReference>
<reference evidence="20" key="1">
    <citation type="submission" date="2023-08" db="EMBL/GenBank/DDBJ databases">
        <authorList>
            <person name="Alioto T."/>
            <person name="Alioto T."/>
            <person name="Gomez Garrido J."/>
        </authorList>
    </citation>
    <scope>NUCLEOTIDE SEQUENCE</scope>
</reference>
<evidence type="ECO:0000256" key="8">
    <source>
        <dbReference type="ARBA" id="ARBA00022737"/>
    </source>
</evidence>
<feature type="transmembrane region" description="Helical" evidence="17">
    <location>
        <begin position="136"/>
        <end position="157"/>
    </location>
</feature>
<evidence type="ECO:0000256" key="3">
    <source>
        <dbReference type="ARBA" id="ARBA00009726"/>
    </source>
</evidence>
<dbReference type="PROSITE" id="PS50893">
    <property type="entry name" value="ABC_TRANSPORTER_2"/>
    <property type="match status" value="2"/>
</dbReference>
<evidence type="ECO:0000256" key="12">
    <source>
        <dbReference type="ARBA" id="ARBA00022989"/>
    </source>
</evidence>
<feature type="transmembrane region" description="Helical" evidence="17">
    <location>
        <begin position="315"/>
        <end position="337"/>
    </location>
</feature>
<dbReference type="FunFam" id="3.40.50.300:FF:000293">
    <property type="entry name" value="ATP binding cassette subfamily C member 1"/>
    <property type="match status" value="1"/>
</dbReference>
<evidence type="ECO:0000259" key="19">
    <source>
        <dbReference type="PROSITE" id="PS50929"/>
    </source>
</evidence>
<dbReference type="InterPro" id="IPR050173">
    <property type="entry name" value="ABC_transporter_C-like"/>
</dbReference>
<dbReference type="GO" id="GO:0016887">
    <property type="term" value="F:ATP hydrolysis activity"/>
    <property type="evidence" value="ECO:0007669"/>
    <property type="project" value="InterPro"/>
</dbReference>
<dbReference type="GO" id="GO:0005774">
    <property type="term" value="C:vacuolar membrane"/>
    <property type="evidence" value="ECO:0007669"/>
    <property type="project" value="UniProtKB-SubCell"/>
</dbReference>
<evidence type="ECO:0000256" key="10">
    <source>
        <dbReference type="ARBA" id="ARBA00022840"/>
    </source>
</evidence>
<dbReference type="GO" id="GO:0000323">
    <property type="term" value="C:lytic vacuole"/>
    <property type="evidence" value="ECO:0007669"/>
    <property type="project" value="UniProtKB-ARBA"/>
</dbReference>
<feature type="domain" description="ABC transmembrane type-1" evidence="19">
    <location>
        <begin position="977"/>
        <end position="1263"/>
    </location>
</feature>
<evidence type="ECO:0000256" key="1">
    <source>
        <dbReference type="ARBA" id="ARBA00004128"/>
    </source>
</evidence>
<dbReference type="Pfam" id="PF24357">
    <property type="entry name" value="TMD0_ABC"/>
    <property type="match status" value="1"/>
</dbReference>
<feature type="transmembrane region" description="Helical" evidence="17">
    <location>
        <begin position="442"/>
        <end position="461"/>
    </location>
</feature>
<evidence type="ECO:0000259" key="18">
    <source>
        <dbReference type="PROSITE" id="PS50893"/>
    </source>
</evidence>
<name>A0AA36BQT7_OCTVU</name>
<dbReference type="InterPro" id="IPR056227">
    <property type="entry name" value="TMD0_ABC"/>
</dbReference>
<feature type="transmembrane region" description="Helical" evidence="17">
    <location>
        <begin position="1124"/>
        <end position="1142"/>
    </location>
</feature>
<feature type="transmembrane region" description="Helical" evidence="17">
    <location>
        <begin position="1102"/>
        <end position="1118"/>
    </location>
</feature>
<keyword evidence="6" id="KW-0926">Vacuole</keyword>
<evidence type="ECO:0000256" key="9">
    <source>
        <dbReference type="ARBA" id="ARBA00022741"/>
    </source>
</evidence>
<keyword evidence="4" id="KW-0813">Transport</keyword>
<feature type="transmembrane region" description="Helical" evidence="17">
    <location>
        <begin position="70"/>
        <end position="89"/>
    </location>
</feature>
<feature type="domain" description="ABC transporter" evidence="18">
    <location>
        <begin position="1300"/>
        <end position="1534"/>
    </location>
</feature>
<evidence type="ECO:0000256" key="4">
    <source>
        <dbReference type="ARBA" id="ARBA00022448"/>
    </source>
</evidence>
<feature type="compositionally biased region" description="Low complexity" evidence="16">
    <location>
        <begin position="924"/>
        <end position="934"/>
    </location>
</feature>
<feature type="transmembrane region" description="Helical" evidence="17">
    <location>
        <begin position="169"/>
        <end position="192"/>
    </location>
</feature>
<comment type="subcellular location">
    <subcellularLocation>
        <location evidence="2">Cell membrane</location>
        <topology evidence="2">Multi-pass membrane protein</topology>
    </subcellularLocation>
    <subcellularLocation>
        <location evidence="1">Vacuole membrane</location>
        <topology evidence="1">Multi-pass membrane protein</topology>
    </subcellularLocation>
</comment>
<evidence type="ECO:0000256" key="2">
    <source>
        <dbReference type="ARBA" id="ARBA00004651"/>
    </source>
</evidence>
<comment type="catalytic activity">
    <reaction evidence="15">
        <text>leukotriene C4(in) + ATP + H2O = leukotriene C4(out) + ADP + phosphate + H(+)</text>
        <dbReference type="Rhea" id="RHEA:38963"/>
        <dbReference type="ChEBI" id="CHEBI:15377"/>
        <dbReference type="ChEBI" id="CHEBI:15378"/>
        <dbReference type="ChEBI" id="CHEBI:30616"/>
        <dbReference type="ChEBI" id="CHEBI:43474"/>
        <dbReference type="ChEBI" id="CHEBI:57973"/>
        <dbReference type="ChEBI" id="CHEBI:456216"/>
    </reaction>
    <physiologicalReaction direction="left-to-right" evidence="15">
        <dbReference type="Rhea" id="RHEA:38964"/>
    </physiologicalReaction>
</comment>
<dbReference type="CDD" id="cd18603">
    <property type="entry name" value="ABC_6TM_MRP1_2_3_6_D2_like"/>
    <property type="match status" value="1"/>
</dbReference>
<dbReference type="InterPro" id="IPR011527">
    <property type="entry name" value="ABC1_TM_dom"/>
</dbReference>
<dbReference type="NCBIfam" id="TIGR00957">
    <property type="entry name" value="MRP_assoc_pro"/>
    <property type="match status" value="1"/>
</dbReference>
<dbReference type="Pfam" id="PF00005">
    <property type="entry name" value="ABC_tran"/>
    <property type="match status" value="2"/>
</dbReference>
<feature type="transmembrane region" description="Helical" evidence="17">
    <location>
        <begin position="1024"/>
        <end position="1047"/>
    </location>
</feature>
<dbReference type="Gene3D" id="1.20.1560.10">
    <property type="entry name" value="ABC transporter type 1, transmembrane domain"/>
    <property type="match status" value="2"/>
</dbReference>
<dbReference type="FunFam" id="1.20.1560.10:FF:000001">
    <property type="entry name" value="ATP-binding cassette subfamily C member 1"/>
    <property type="match status" value="1"/>
</dbReference>
<dbReference type="PROSITE" id="PS50929">
    <property type="entry name" value="ABC_TM1F"/>
    <property type="match status" value="2"/>
</dbReference>
<dbReference type="CDD" id="cd03250">
    <property type="entry name" value="ABCC_MRP_domain1"/>
    <property type="match status" value="1"/>
</dbReference>
<dbReference type="SUPFAM" id="SSF52540">
    <property type="entry name" value="P-loop containing nucleoside triphosphate hydrolases"/>
    <property type="match status" value="2"/>
</dbReference>
<keyword evidence="12 17" id="KW-1133">Transmembrane helix</keyword>
<keyword evidence="13 17" id="KW-0472">Membrane</keyword>
<feature type="domain" description="ABC transporter" evidence="18">
    <location>
        <begin position="644"/>
        <end position="866"/>
    </location>
</feature>
<dbReference type="CDD" id="cd18595">
    <property type="entry name" value="ABC_6TM_MRP1_2_3_6_D1_like"/>
    <property type="match status" value="1"/>
</dbReference>
<feature type="transmembrane region" description="Helical" evidence="17">
    <location>
        <begin position="467"/>
        <end position="485"/>
    </location>
</feature>
<evidence type="ECO:0000256" key="16">
    <source>
        <dbReference type="SAM" id="MobiDB-lite"/>
    </source>
</evidence>
<feature type="transmembrane region" description="Helical" evidence="17">
    <location>
        <begin position="544"/>
        <end position="573"/>
    </location>
</feature>
<keyword evidence="21" id="KW-1185">Reference proteome</keyword>
<evidence type="ECO:0000256" key="14">
    <source>
        <dbReference type="ARBA" id="ARBA00024220"/>
    </source>
</evidence>
<evidence type="ECO:0000256" key="11">
    <source>
        <dbReference type="ARBA" id="ARBA00022967"/>
    </source>
</evidence>
<feature type="transmembrane region" description="Helical" evidence="17">
    <location>
        <begin position="969"/>
        <end position="996"/>
    </location>
</feature>
<dbReference type="EC" id="7.6.2.3" evidence="14"/>
<evidence type="ECO:0000256" key="6">
    <source>
        <dbReference type="ARBA" id="ARBA00022554"/>
    </source>
</evidence>
<keyword evidence="7 17" id="KW-0812">Transmembrane</keyword>
<dbReference type="InterPro" id="IPR036640">
    <property type="entry name" value="ABC1_TM_sf"/>
</dbReference>